<feature type="region of interest" description="Disordered" evidence="1">
    <location>
        <begin position="16"/>
        <end position="38"/>
    </location>
</feature>
<name>A0A5C5UWP6_9BACT</name>
<keyword evidence="2" id="KW-0472">Membrane</keyword>
<evidence type="ECO:0000313" key="4">
    <source>
        <dbReference type="EMBL" id="TWT30794.1"/>
    </source>
</evidence>
<dbReference type="InterPro" id="IPR025640">
    <property type="entry name" value="GYF_2"/>
</dbReference>
<feature type="compositionally biased region" description="Polar residues" evidence="1">
    <location>
        <begin position="20"/>
        <end position="38"/>
    </location>
</feature>
<dbReference type="EMBL" id="SJPF01000005">
    <property type="protein sequence ID" value="TWT30794.1"/>
    <property type="molecule type" value="Genomic_DNA"/>
</dbReference>
<evidence type="ECO:0000313" key="5">
    <source>
        <dbReference type="Proteomes" id="UP000318878"/>
    </source>
</evidence>
<feature type="domain" description="GYF" evidence="3">
    <location>
        <begin position="4"/>
        <end position="49"/>
    </location>
</feature>
<accession>A0A5C5UWP6</accession>
<keyword evidence="5" id="KW-1185">Reference proteome</keyword>
<evidence type="ECO:0000256" key="2">
    <source>
        <dbReference type="SAM" id="Phobius"/>
    </source>
</evidence>
<comment type="caution">
    <text evidence="4">The sequence shown here is derived from an EMBL/GenBank/DDBJ whole genome shotgun (WGS) entry which is preliminary data.</text>
</comment>
<feature type="transmembrane region" description="Helical" evidence="2">
    <location>
        <begin position="132"/>
        <end position="161"/>
    </location>
</feature>
<feature type="transmembrane region" description="Helical" evidence="2">
    <location>
        <begin position="168"/>
        <end position="193"/>
    </location>
</feature>
<dbReference type="RefSeq" id="WP_146435542.1">
    <property type="nucleotide sequence ID" value="NZ_SJPF01000005.1"/>
</dbReference>
<dbReference type="Proteomes" id="UP000318878">
    <property type="component" value="Unassembled WGS sequence"/>
</dbReference>
<dbReference type="Pfam" id="PF14237">
    <property type="entry name" value="GYF_2"/>
    <property type="match status" value="1"/>
</dbReference>
<proteinExistence type="predicted"/>
<feature type="transmembrane region" description="Helical" evidence="2">
    <location>
        <begin position="100"/>
        <end position="120"/>
    </location>
</feature>
<gene>
    <name evidence="4" type="ORF">Enr8_43190</name>
</gene>
<dbReference type="OrthoDB" id="284241at2"/>
<keyword evidence="2" id="KW-0812">Transmembrane</keyword>
<protein>
    <recommendedName>
        <fullName evidence="3">GYF domain-containing protein</fullName>
    </recommendedName>
</protein>
<sequence length="194" mass="20741">MSEYYIRIGGEHRGPFSRAQLESQPMSESTPVRQDGTDQWRSASDFPELAGLFRGSLDQQYGSFRDRPEASPYASPQAHASPTVTAGTIPKVMGMVSCGIGILSWLSMFGFFGFVAYFAIKQEQDGAEPLEAIFFTIGLSFCFCFLLMLAGVLVGIVGVAIPGSGKGWSLAGLILCGLPLLLLLGLFLLGAAIS</sequence>
<keyword evidence="2" id="KW-1133">Transmembrane helix</keyword>
<dbReference type="AlphaFoldDB" id="A0A5C5UWP6"/>
<evidence type="ECO:0000259" key="3">
    <source>
        <dbReference type="Pfam" id="PF14237"/>
    </source>
</evidence>
<reference evidence="4 5" key="1">
    <citation type="submission" date="2019-02" db="EMBL/GenBank/DDBJ databases">
        <title>Deep-cultivation of Planctomycetes and their phenomic and genomic characterization uncovers novel biology.</title>
        <authorList>
            <person name="Wiegand S."/>
            <person name="Jogler M."/>
            <person name="Boedeker C."/>
            <person name="Pinto D."/>
            <person name="Vollmers J."/>
            <person name="Rivas-Marin E."/>
            <person name="Kohn T."/>
            <person name="Peeters S.H."/>
            <person name="Heuer A."/>
            <person name="Rast P."/>
            <person name="Oberbeckmann S."/>
            <person name="Bunk B."/>
            <person name="Jeske O."/>
            <person name="Meyerdierks A."/>
            <person name="Storesund J.E."/>
            <person name="Kallscheuer N."/>
            <person name="Luecker S."/>
            <person name="Lage O.M."/>
            <person name="Pohl T."/>
            <person name="Merkel B.J."/>
            <person name="Hornburger P."/>
            <person name="Mueller R.-W."/>
            <person name="Bruemmer F."/>
            <person name="Labrenz M."/>
            <person name="Spormann A.M."/>
            <person name="Op Den Camp H."/>
            <person name="Overmann J."/>
            <person name="Amann R."/>
            <person name="Jetten M.S.M."/>
            <person name="Mascher T."/>
            <person name="Medema M.H."/>
            <person name="Devos D.P."/>
            <person name="Kaster A.-K."/>
            <person name="Ovreas L."/>
            <person name="Rohde M."/>
            <person name="Galperin M.Y."/>
            <person name="Jogler C."/>
        </authorList>
    </citation>
    <scope>NUCLEOTIDE SEQUENCE [LARGE SCALE GENOMIC DNA]</scope>
    <source>
        <strain evidence="4 5">Enr8</strain>
    </source>
</reference>
<organism evidence="4 5">
    <name type="scientific">Blastopirellula retiformator</name>
    <dbReference type="NCBI Taxonomy" id="2527970"/>
    <lineage>
        <taxon>Bacteria</taxon>
        <taxon>Pseudomonadati</taxon>
        <taxon>Planctomycetota</taxon>
        <taxon>Planctomycetia</taxon>
        <taxon>Pirellulales</taxon>
        <taxon>Pirellulaceae</taxon>
        <taxon>Blastopirellula</taxon>
    </lineage>
</organism>
<evidence type="ECO:0000256" key="1">
    <source>
        <dbReference type="SAM" id="MobiDB-lite"/>
    </source>
</evidence>